<proteinExistence type="predicted"/>
<protein>
    <submittedName>
        <fullName evidence="4">DUF4097 family beta strand repeat protein</fullName>
    </submittedName>
</protein>
<evidence type="ECO:0000259" key="3">
    <source>
        <dbReference type="Pfam" id="PF13349"/>
    </source>
</evidence>
<dbReference type="KEGG" id="mmab:HQ865_03875"/>
<keyword evidence="2" id="KW-0732">Signal</keyword>
<dbReference type="InterPro" id="IPR025164">
    <property type="entry name" value="Toastrack_DUF4097"/>
</dbReference>
<evidence type="ECO:0000313" key="5">
    <source>
        <dbReference type="Proteomes" id="UP000505355"/>
    </source>
</evidence>
<accession>A0A7D4QQ39</accession>
<gene>
    <name evidence="4" type="ORF">HQ865_03875</name>
</gene>
<feature type="compositionally biased region" description="Basic and acidic residues" evidence="1">
    <location>
        <begin position="69"/>
        <end position="78"/>
    </location>
</feature>
<feature type="signal peptide" evidence="2">
    <location>
        <begin position="1"/>
        <end position="22"/>
    </location>
</feature>
<dbReference type="AlphaFoldDB" id="A0A7D4QQ39"/>
<evidence type="ECO:0000313" key="4">
    <source>
        <dbReference type="EMBL" id="QKJ28929.1"/>
    </source>
</evidence>
<feature type="chain" id="PRO_5028923161" evidence="2">
    <location>
        <begin position="23"/>
        <end position="270"/>
    </location>
</feature>
<organism evidence="4 5">
    <name type="scientific">Mucilaginibacter mali</name>
    <dbReference type="NCBI Taxonomy" id="2740462"/>
    <lineage>
        <taxon>Bacteria</taxon>
        <taxon>Pseudomonadati</taxon>
        <taxon>Bacteroidota</taxon>
        <taxon>Sphingobacteriia</taxon>
        <taxon>Sphingobacteriales</taxon>
        <taxon>Sphingobacteriaceae</taxon>
        <taxon>Mucilaginibacter</taxon>
    </lineage>
</organism>
<sequence length="270" mass="28973">MKALKFTGLVALALALSTRLMAQESQQLTVPLSDPGKPYKLNVDLVTGSIKVSVHDGKDIIIDASAPHGRKEAKESGGMRRLSSGENLDVEAREKNNQVRISNNMPNKNVALDIKIPRGATNIKLMAVNGGDISVNDVSSDIEASNTNGAIKLTNISGSAVANTTNGRVLVTFKTLDNKAALAFTTLNGDVDVTFPATFKANLKARSDNGNVFSDFDMVTEKSPSKSTKTAKDGMYRITIEDWVYGKINGGGPELLMKNMNGNIYIRKAK</sequence>
<feature type="domain" description="DUF4097" evidence="3">
    <location>
        <begin position="146"/>
        <end position="239"/>
    </location>
</feature>
<evidence type="ECO:0000256" key="1">
    <source>
        <dbReference type="SAM" id="MobiDB-lite"/>
    </source>
</evidence>
<dbReference type="EMBL" id="CP054139">
    <property type="protein sequence ID" value="QKJ28929.1"/>
    <property type="molecule type" value="Genomic_DNA"/>
</dbReference>
<name>A0A7D4QQ39_9SPHI</name>
<dbReference type="Pfam" id="PF13349">
    <property type="entry name" value="DUF4097"/>
    <property type="match status" value="1"/>
</dbReference>
<keyword evidence="5" id="KW-1185">Reference proteome</keyword>
<reference evidence="4 5" key="1">
    <citation type="submission" date="2020-05" db="EMBL/GenBank/DDBJ databases">
        <title>Mucilaginibacter mali sp. nov.</title>
        <authorList>
            <person name="Kim H.S."/>
            <person name="Lee K.C."/>
            <person name="Suh M.K."/>
            <person name="Kim J.-S."/>
            <person name="Han K.-I."/>
            <person name="Eom M.K."/>
            <person name="Shin Y.K."/>
            <person name="Lee J.-S."/>
        </authorList>
    </citation>
    <scope>NUCLEOTIDE SEQUENCE [LARGE SCALE GENOMIC DNA]</scope>
    <source>
        <strain evidence="4 5">G2-14</strain>
    </source>
</reference>
<dbReference type="Proteomes" id="UP000505355">
    <property type="component" value="Chromosome"/>
</dbReference>
<evidence type="ECO:0000256" key="2">
    <source>
        <dbReference type="SAM" id="SignalP"/>
    </source>
</evidence>
<dbReference type="RefSeq" id="WP_173413627.1">
    <property type="nucleotide sequence ID" value="NZ_CP054139.1"/>
</dbReference>
<feature type="region of interest" description="Disordered" evidence="1">
    <location>
        <begin position="66"/>
        <end position="85"/>
    </location>
</feature>